<dbReference type="PROSITE" id="PS51819">
    <property type="entry name" value="VOC"/>
    <property type="match status" value="2"/>
</dbReference>
<evidence type="ECO:0000313" key="2">
    <source>
        <dbReference type="EMBL" id="KUG57281.1"/>
    </source>
</evidence>
<proteinExistence type="predicted"/>
<protein>
    <recommendedName>
        <fullName evidence="1">VOC domain-containing protein</fullName>
    </recommendedName>
</protein>
<feature type="domain" description="VOC" evidence="1">
    <location>
        <begin position="12"/>
        <end position="127"/>
    </location>
</feature>
<dbReference type="SUPFAM" id="SSF54593">
    <property type="entry name" value="Glyoxalase/Bleomycin resistance protein/Dihydroxybiphenyl dioxygenase"/>
    <property type="match status" value="2"/>
</dbReference>
<dbReference type="AlphaFoldDB" id="A0A0W8IBD5"/>
<reference evidence="3" key="1">
    <citation type="submission" date="2015-12" db="EMBL/GenBank/DDBJ databases">
        <authorList>
            <person name="Nair G.R."/>
            <person name="Kaur G."/>
            <person name="Mayilraj S."/>
        </authorList>
    </citation>
    <scope>NUCLEOTIDE SEQUENCE [LARGE SCALE GENOMIC DNA]</scope>
    <source>
        <strain evidence="3">CD08_4</strain>
    </source>
</reference>
<dbReference type="Gene3D" id="3.10.180.10">
    <property type="entry name" value="2,3-Dihydroxybiphenyl 1,2-Dioxygenase, domain 1"/>
    <property type="match status" value="2"/>
</dbReference>
<dbReference type="InterPro" id="IPR037523">
    <property type="entry name" value="VOC_core"/>
</dbReference>
<evidence type="ECO:0000313" key="3">
    <source>
        <dbReference type="Proteomes" id="UP000053512"/>
    </source>
</evidence>
<dbReference type="OrthoDB" id="9793039at2"/>
<organism evidence="2 3">
    <name type="scientific">Kocuria rosea subsp. polaris</name>
    <dbReference type="NCBI Taxonomy" id="136273"/>
    <lineage>
        <taxon>Bacteria</taxon>
        <taxon>Bacillati</taxon>
        <taxon>Actinomycetota</taxon>
        <taxon>Actinomycetes</taxon>
        <taxon>Micrococcales</taxon>
        <taxon>Micrococcaceae</taxon>
        <taxon>Kocuria</taxon>
    </lineage>
</organism>
<dbReference type="Proteomes" id="UP000053512">
    <property type="component" value="Unassembled WGS sequence"/>
</dbReference>
<comment type="caution">
    <text evidence="2">The sequence shown here is derived from an EMBL/GenBank/DDBJ whole genome shotgun (WGS) entry which is preliminary data.</text>
</comment>
<accession>A0A0W8IBD5</accession>
<dbReference type="InterPro" id="IPR029068">
    <property type="entry name" value="Glyas_Bleomycin-R_OHBP_Dase"/>
</dbReference>
<dbReference type="InterPro" id="IPR004360">
    <property type="entry name" value="Glyas_Fos-R_dOase_dom"/>
</dbReference>
<dbReference type="Pfam" id="PF00903">
    <property type="entry name" value="Glyoxalase"/>
    <property type="match status" value="2"/>
</dbReference>
<dbReference type="PANTHER" id="PTHR33993">
    <property type="entry name" value="GLYOXALASE-RELATED"/>
    <property type="match status" value="1"/>
</dbReference>
<dbReference type="InterPro" id="IPR052164">
    <property type="entry name" value="Anthracycline_SecMetBiosynth"/>
</dbReference>
<dbReference type="CDD" id="cd07247">
    <property type="entry name" value="SgaA_N_like"/>
    <property type="match status" value="2"/>
</dbReference>
<sequence length="261" mass="27821">MTTHIEPWPAGTPCWVDLMASDLGRTQAFYRDVLGWTYTDSQPEYGGYCNALLGDRAVAGLSPTMEGMADAPHAWSVYLATEDIAVHAARAAAAGATPLFEPMQVASFGSMGMWTDPTGASFGMWQADEHTGFEASAESGAVAWCDLMTGDPAGAQDFYAKVFGYTYQDMGDETMAYALFTVPGGQMPAGGIGGPDPRAGDTQLGWSVAFQVEDADAAVRRVREAGGSVDQEPFDFEFGRMAVVAGPDREVFAVMTPKEEM</sequence>
<gene>
    <name evidence="2" type="ORF">AVL61_14220</name>
</gene>
<dbReference type="EMBL" id="LQBK01000017">
    <property type="protein sequence ID" value="KUG57281.1"/>
    <property type="molecule type" value="Genomic_DNA"/>
</dbReference>
<feature type="domain" description="VOC" evidence="1">
    <location>
        <begin position="141"/>
        <end position="257"/>
    </location>
</feature>
<dbReference type="STRING" id="136273.GY22_06890"/>
<dbReference type="RefSeq" id="WP_058874080.1">
    <property type="nucleotide sequence ID" value="NZ_LQBK01000017.1"/>
</dbReference>
<evidence type="ECO:0000259" key="1">
    <source>
        <dbReference type="PROSITE" id="PS51819"/>
    </source>
</evidence>
<name>A0A0W8IBD5_KOCRO</name>
<dbReference type="PANTHER" id="PTHR33993:SF10">
    <property type="entry name" value="CONSERVED PROTEIN"/>
    <property type="match status" value="1"/>
</dbReference>